<evidence type="ECO:0000313" key="2">
    <source>
        <dbReference type="Proteomes" id="UP001108280"/>
    </source>
</evidence>
<reference evidence="2" key="2">
    <citation type="journal article" date="2020" name="Biotechnol. Bioeng.">
        <title>Chromosome-scale scaffolds for the Chinese hamster reference genome assembly to facilitate the study of the CHO epigenome.</title>
        <authorList>
            <person name="Hilliard W."/>
            <person name="MacDonald M."/>
            <person name="Lee K.H."/>
        </authorList>
    </citation>
    <scope>NUCLEOTIDE SEQUENCE [LARGE SCALE GENOMIC DNA]</scope>
    <source>
        <strain evidence="2">17A/GY</strain>
    </source>
</reference>
<name>A0A9J7GYJ6_CRIGR</name>
<evidence type="ECO:0000313" key="3">
    <source>
        <dbReference type="RefSeq" id="XP_035300251.1"/>
    </source>
</evidence>
<gene>
    <name evidence="3" type="primary">LOC118238768</name>
</gene>
<proteinExistence type="predicted"/>
<keyword evidence="2" id="KW-1185">Reference proteome</keyword>
<reference evidence="3" key="3">
    <citation type="submission" date="2025-08" db="UniProtKB">
        <authorList>
            <consortium name="RefSeq"/>
        </authorList>
    </citation>
    <scope>IDENTIFICATION</scope>
    <source>
        <strain evidence="3">17A/GY</strain>
        <tissue evidence="3">Liver</tissue>
    </source>
</reference>
<dbReference type="GeneID" id="118238768"/>
<dbReference type="RefSeq" id="XP_035300251.1">
    <property type="nucleotide sequence ID" value="XM_035444360.1"/>
</dbReference>
<dbReference type="AlphaFoldDB" id="A0A9J7GYJ6"/>
<reference evidence="2" key="1">
    <citation type="journal article" date="2018" name="Biotechnol. Bioeng.">
        <title>A reference genome of the Chinese hamster based on a hybrid assembly strategy.</title>
        <authorList>
            <person name="Rupp O."/>
            <person name="MacDonald M.L."/>
            <person name="Li S."/>
            <person name="Dhiman H."/>
            <person name="Polson S."/>
            <person name="Griep S."/>
            <person name="Heffner K."/>
            <person name="Hernandez I."/>
            <person name="Brinkrolf K."/>
            <person name="Jadhav V."/>
            <person name="Samoudi M."/>
            <person name="Hao H."/>
            <person name="Kingham B."/>
            <person name="Goesmann A."/>
            <person name="Betenbaugh M.J."/>
            <person name="Lewis N.E."/>
            <person name="Borth N."/>
            <person name="Lee K.H."/>
        </authorList>
    </citation>
    <scope>NUCLEOTIDE SEQUENCE [LARGE SCALE GENOMIC DNA]</scope>
    <source>
        <strain evidence="2">17A/GY</strain>
    </source>
</reference>
<feature type="region of interest" description="Disordered" evidence="1">
    <location>
        <begin position="18"/>
        <end position="114"/>
    </location>
</feature>
<evidence type="ECO:0000256" key="1">
    <source>
        <dbReference type="SAM" id="MobiDB-lite"/>
    </source>
</evidence>
<accession>A0A9J7GYJ6</accession>
<dbReference type="KEGG" id="cge:118238768"/>
<feature type="compositionally biased region" description="Basic and acidic residues" evidence="1">
    <location>
        <begin position="95"/>
        <end position="114"/>
    </location>
</feature>
<protein>
    <submittedName>
        <fullName evidence="3">Uncharacterized protein LOC118238768</fullName>
    </submittedName>
</protein>
<feature type="compositionally biased region" description="Low complexity" evidence="1">
    <location>
        <begin position="71"/>
        <end position="81"/>
    </location>
</feature>
<sequence length="114" mass="11963">MGDPPRPAWVRVAVAAAVSGSPRARSLARLGVLSPPAAEETDRAGARRRRRGSQPGESADPAHPARHPTETSSGARGAAPARAPPEATPASSPQRRREASGSEETEVKSKMERR</sequence>
<organism evidence="2 3">
    <name type="scientific">Cricetulus griseus</name>
    <name type="common">Chinese hamster</name>
    <name type="synonym">Cricetulus barabensis griseus</name>
    <dbReference type="NCBI Taxonomy" id="10029"/>
    <lineage>
        <taxon>Eukaryota</taxon>
        <taxon>Metazoa</taxon>
        <taxon>Chordata</taxon>
        <taxon>Craniata</taxon>
        <taxon>Vertebrata</taxon>
        <taxon>Euteleostomi</taxon>
        <taxon>Mammalia</taxon>
        <taxon>Eutheria</taxon>
        <taxon>Euarchontoglires</taxon>
        <taxon>Glires</taxon>
        <taxon>Rodentia</taxon>
        <taxon>Myomorpha</taxon>
        <taxon>Muroidea</taxon>
        <taxon>Cricetidae</taxon>
        <taxon>Cricetinae</taxon>
        <taxon>Cricetulus</taxon>
    </lineage>
</organism>
<dbReference type="Proteomes" id="UP001108280">
    <property type="component" value="Chromosome 4"/>
</dbReference>